<accession>A0A0D3IYX7</accession>
<reference evidence="2" key="2">
    <citation type="submission" date="2024-10" db="UniProtKB">
        <authorList>
            <consortium name="EnsemblProtists"/>
        </authorList>
    </citation>
    <scope>IDENTIFICATION</scope>
</reference>
<dbReference type="EnsemblProtists" id="EOD16462">
    <property type="protein sequence ID" value="EOD16462"/>
    <property type="gene ID" value="EMIHUDRAFT_119029"/>
</dbReference>
<dbReference type="KEGG" id="ehx:EMIHUDRAFT_119029"/>
<dbReference type="Proteomes" id="UP000013827">
    <property type="component" value="Unassembled WGS sequence"/>
</dbReference>
<dbReference type="AlphaFoldDB" id="A0A0D3IYX7"/>
<feature type="compositionally biased region" description="Low complexity" evidence="1">
    <location>
        <begin position="363"/>
        <end position="378"/>
    </location>
</feature>
<proteinExistence type="predicted"/>
<feature type="compositionally biased region" description="Low complexity" evidence="1">
    <location>
        <begin position="205"/>
        <end position="215"/>
    </location>
</feature>
<dbReference type="PaxDb" id="2903-EOD16462"/>
<feature type="region of interest" description="Disordered" evidence="1">
    <location>
        <begin position="205"/>
        <end position="278"/>
    </location>
</feature>
<feature type="compositionally biased region" description="Low complexity" evidence="1">
    <location>
        <begin position="422"/>
        <end position="431"/>
    </location>
</feature>
<evidence type="ECO:0008006" key="4">
    <source>
        <dbReference type="Google" id="ProtNLM"/>
    </source>
</evidence>
<evidence type="ECO:0000313" key="3">
    <source>
        <dbReference type="Proteomes" id="UP000013827"/>
    </source>
</evidence>
<protein>
    <recommendedName>
        <fullName evidence="4">TOG domain-containing protein</fullName>
    </recommendedName>
</protein>
<name>A0A0D3IYX7_EMIH1</name>
<evidence type="ECO:0000313" key="2">
    <source>
        <dbReference type="EnsemblProtists" id="EOD16462"/>
    </source>
</evidence>
<sequence length="487" mass="50256">MAAGLESLRRQFAGCTARGAPRSVANVTALRAISVSITTIDTNTTTLAQRFRSAQELAKVLADIDEGDVGARRVCSGHDAPLLLVALMNEAGESNAQRRVPLLTCLASLVRFIGPEELKDQRLWMLLQRMLFQSDATSVHHALAAIAAITRQEECLAFVCGTPMAKRLQQALGSLAAAEHSATAALAQQVSSRLAAAAAAAAIDSKSPPAAAAPSRRIGLPGFGRRRSASEQQPQPGPAPAAPPTRLEQVLPIGEAGDTESGGGPEQRSIGEEAGAGSAAELQRAAAIEELKRWRGSMRGRLGTFKGRSRSRSGDTILDPDQGSAALTPDTIERSPLGGDRGDAALPKPALRVATRPSCEDIALPPDGGLPDAAALDGAGEEAPGDPAEGGGPTDSDFELDEPSPVGMRAARASPDGTSRLSPSGPSQPSPLNRRPSLGNTVPPAESAEAIANTLALLEQAGPAGDCAGLSAADRRRARRNRFEVAG</sequence>
<keyword evidence="3" id="KW-1185">Reference proteome</keyword>
<dbReference type="GeneID" id="17262606"/>
<evidence type="ECO:0000256" key="1">
    <source>
        <dbReference type="SAM" id="MobiDB-lite"/>
    </source>
</evidence>
<feature type="region of interest" description="Disordered" evidence="1">
    <location>
        <begin position="301"/>
        <end position="447"/>
    </location>
</feature>
<organism evidence="2 3">
    <name type="scientific">Emiliania huxleyi (strain CCMP1516)</name>
    <dbReference type="NCBI Taxonomy" id="280463"/>
    <lineage>
        <taxon>Eukaryota</taxon>
        <taxon>Haptista</taxon>
        <taxon>Haptophyta</taxon>
        <taxon>Prymnesiophyceae</taxon>
        <taxon>Isochrysidales</taxon>
        <taxon>Noelaerhabdaceae</taxon>
        <taxon>Emiliania</taxon>
    </lineage>
</organism>
<reference evidence="3" key="1">
    <citation type="journal article" date="2013" name="Nature">
        <title>Pan genome of the phytoplankton Emiliania underpins its global distribution.</title>
        <authorList>
            <person name="Read B.A."/>
            <person name="Kegel J."/>
            <person name="Klute M.J."/>
            <person name="Kuo A."/>
            <person name="Lefebvre S.C."/>
            <person name="Maumus F."/>
            <person name="Mayer C."/>
            <person name="Miller J."/>
            <person name="Monier A."/>
            <person name="Salamov A."/>
            <person name="Young J."/>
            <person name="Aguilar M."/>
            <person name="Claverie J.M."/>
            <person name="Frickenhaus S."/>
            <person name="Gonzalez K."/>
            <person name="Herman E.K."/>
            <person name="Lin Y.C."/>
            <person name="Napier J."/>
            <person name="Ogata H."/>
            <person name="Sarno A.F."/>
            <person name="Shmutz J."/>
            <person name="Schroeder D."/>
            <person name="de Vargas C."/>
            <person name="Verret F."/>
            <person name="von Dassow P."/>
            <person name="Valentin K."/>
            <person name="Van de Peer Y."/>
            <person name="Wheeler G."/>
            <person name="Dacks J.B."/>
            <person name="Delwiche C.F."/>
            <person name="Dyhrman S.T."/>
            <person name="Glockner G."/>
            <person name="John U."/>
            <person name="Richards T."/>
            <person name="Worden A.Z."/>
            <person name="Zhang X."/>
            <person name="Grigoriev I.V."/>
            <person name="Allen A.E."/>
            <person name="Bidle K."/>
            <person name="Borodovsky M."/>
            <person name="Bowler C."/>
            <person name="Brownlee C."/>
            <person name="Cock J.M."/>
            <person name="Elias M."/>
            <person name="Gladyshev V.N."/>
            <person name="Groth M."/>
            <person name="Guda C."/>
            <person name="Hadaegh A."/>
            <person name="Iglesias-Rodriguez M.D."/>
            <person name="Jenkins J."/>
            <person name="Jones B.M."/>
            <person name="Lawson T."/>
            <person name="Leese F."/>
            <person name="Lindquist E."/>
            <person name="Lobanov A."/>
            <person name="Lomsadze A."/>
            <person name="Malik S.B."/>
            <person name="Marsh M.E."/>
            <person name="Mackinder L."/>
            <person name="Mock T."/>
            <person name="Mueller-Roeber B."/>
            <person name="Pagarete A."/>
            <person name="Parker M."/>
            <person name="Probert I."/>
            <person name="Quesneville H."/>
            <person name="Raines C."/>
            <person name="Rensing S.A."/>
            <person name="Riano-Pachon D.M."/>
            <person name="Richier S."/>
            <person name="Rokitta S."/>
            <person name="Shiraiwa Y."/>
            <person name="Soanes D.M."/>
            <person name="van der Giezen M."/>
            <person name="Wahlund T.M."/>
            <person name="Williams B."/>
            <person name="Wilson W."/>
            <person name="Wolfe G."/>
            <person name="Wurch L.L."/>
        </authorList>
    </citation>
    <scope>NUCLEOTIDE SEQUENCE</scope>
</reference>
<dbReference type="HOGENOM" id="CLU_656269_0_0_1"/>
<dbReference type="RefSeq" id="XP_005768891.1">
    <property type="nucleotide sequence ID" value="XM_005768834.1"/>
</dbReference>